<evidence type="ECO:0000313" key="2">
    <source>
        <dbReference type="Proteomes" id="UP000650605"/>
    </source>
</evidence>
<organism evidence="1 2">
    <name type="scientific">Paenibacillus polymyxa</name>
    <name type="common">Bacillus polymyxa</name>
    <dbReference type="NCBI Taxonomy" id="1406"/>
    <lineage>
        <taxon>Bacteria</taxon>
        <taxon>Bacillati</taxon>
        <taxon>Bacillota</taxon>
        <taxon>Bacilli</taxon>
        <taxon>Bacillales</taxon>
        <taxon>Paenibacillaceae</taxon>
        <taxon>Paenibacillus</taxon>
    </lineage>
</organism>
<dbReference type="AlphaFoldDB" id="A0A8I1J5F7"/>
<accession>A0A8I1J5F7</accession>
<gene>
    <name evidence="1" type="ORF">JDW19_22775</name>
</gene>
<dbReference type="EMBL" id="JAEHFQ010000016">
    <property type="protein sequence ID" value="MBM0635929.1"/>
    <property type="molecule type" value="Genomic_DNA"/>
</dbReference>
<name>A0A8I1J5F7_PAEPO</name>
<sequence>MNIGREEGIEKSKINMLEKLYYLQLVASLTPKSSGGIMNKSVREKIFEIANFIKESSALEFHAREVQLYAYLVQIYNTYKTVIKPKINHRKIGRDFNELFAEENRNPYSYGIEYGWIKERIEIVNDPWPSDLPYQSKIGIGAHFPSVGIEEEFMLRDAFYLLVKAYEVHEDMHAIAKKYKDNGKDVETKEDYLILSSYNHTVATYSRLGTQSFYFFTEAFINSIGFDYYLRNKDKLESNEIEVLQGKHKGRFIPLEQRIQKFQSIIRSDNRIVVITTDENQIKEPFKTFFNEIKEIRDAASHFTPLKGEIWRKPDEWLNKVSSAAKICMEVSKQCWLACYPDRDLPEYLVGLDYDEHIETARKRSQDIKMHL</sequence>
<dbReference type="RefSeq" id="WP_165149813.1">
    <property type="nucleotide sequence ID" value="NZ_JAEHFQ010000016.1"/>
</dbReference>
<evidence type="ECO:0000313" key="1">
    <source>
        <dbReference type="EMBL" id="MBM0635929.1"/>
    </source>
</evidence>
<reference evidence="1" key="1">
    <citation type="submission" date="2020-12" db="EMBL/GenBank/DDBJ databases">
        <title>Paenibacillus polymyxa LMG 27872: a double-edged sword.</title>
        <authorList>
            <person name="Langendries S."/>
            <person name="Garcia Mendez S."/>
            <person name="Beirinckx S."/>
            <person name="Viaene T."/>
            <person name="Baeyen S."/>
            <person name="Goeminne G."/>
            <person name="Willems A."/>
            <person name="Debode J."/>
            <person name="Goormachtig S."/>
        </authorList>
    </citation>
    <scope>NUCLEOTIDE SEQUENCE</scope>
    <source>
        <strain evidence="1">LMG 27872</strain>
    </source>
</reference>
<dbReference type="Proteomes" id="UP000650605">
    <property type="component" value="Unassembled WGS sequence"/>
</dbReference>
<protein>
    <submittedName>
        <fullName evidence="1">Uncharacterized protein</fullName>
    </submittedName>
</protein>
<proteinExistence type="predicted"/>
<comment type="caution">
    <text evidence="1">The sequence shown here is derived from an EMBL/GenBank/DDBJ whole genome shotgun (WGS) entry which is preliminary data.</text>
</comment>